<dbReference type="PROSITE" id="PS51257">
    <property type="entry name" value="PROKAR_LIPOPROTEIN"/>
    <property type="match status" value="1"/>
</dbReference>
<dbReference type="EMBL" id="JADOGI010000017">
    <property type="protein sequence ID" value="MBF8185733.1"/>
    <property type="molecule type" value="Genomic_DNA"/>
</dbReference>
<evidence type="ECO:0000313" key="3">
    <source>
        <dbReference type="Proteomes" id="UP000605361"/>
    </source>
</evidence>
<evidence type="ECO:0008006" key="4">
    <source>
        <dbReference type="Google" id="ProtNLM"/>
    </source>
</evidence>
<comment type="caution">
    <text evidence="2">The sequence shown here is derived from an EMBL/GenBank/DDBJ whole genome shotgun (WGS) entry which is preliminary data.</text>
</comment>
<keyword evidence="3" id="KW-1185">Reference proteome</keyword>
<proteinExistence type="predicted"/>
<feature type="region of interest" description="Disordered" evidence="1">
    <location>
        <begin position="27"/>
        <end position="51"/>
    </location>
</feature>
<dbReference type="RefSeq" id="WP_195894714.1">
    <property type="nucleotide sequence ID" value="NZ_JADOGI010000017.1"/>
</dbReference>
<evidence type="ECO:0000313" key="2">
    <source>
        <dbReference type="EMBL" id="MBF8185733.1"/>
    </source>
</evidence>
<name>A0A931A837_9ACTN</name>
<organism evidence="2 3">
    <name type="scientific">Nonomuraea cypriaca</name>
    <dbReference type="NCBI Taxonomy" id="1187855"/>
    <lineage>
        <taxon>Bacteria</taxon>
        <taxon>Bacillati</taxon>
        <taxon>Actinomycetota</taxon>
        <taxon>Actinomycetes</taxon>
        <taxon>Streptosporangiales</taxon>
        <taxon>Streptosporangiaceae</taxon>
        <taxon>Nonomuraea</taxon>
    </lineage>
</organism>
<gene>
    <name evidence="2" type="ORF">ITP53_08265</name>
</gene>
<dbReference type="Proteomes" id="UP000605361">
    <property type="component" value="Unassembled WGS sequence"/>
</dbReference>
<accession>A0A931A837</accession>
<evidence type="ECO:0000256" key="1">
    <source>
        <dbReference type="SAM" id="MobiDB-lite"/>
    </source>
</evidence>
<sequence>MRAGGVWRVLIVLVSWIALVSCGGERQAGEPPATGPARASGTAAPAASTTPSAGASQSAFCLDLTTFNIALVAYSAEVGQAIEGKPVDFKEARRLAGVIARLGEGMEDSAPADIAEAFHRQLTAVRKSSGKLSTGNNAFDVVDPMYNDRADADQKALNEYKCG</sequence>
<feature type="compositionally biased region" description="Low complexity" evidence="1">
    <location>
        <begin position="31"/>
        <end position="51"/>
    </location>
</feature>
<reference evidence="2" key="1">
    <citation type="submission" date="2020-11" db="EMBL/GenBank/DDBJ databases">
        <title>Whole-genome analyses of Nonomuraea sp. K274.</title>
        <authorList>
            <person name="Veyisoglu A."/>
        </authorList>
    </citation>
    <scope>NUCLEOTIDE SEQUENCE</scope>
    <source>
        <strain evidence="2">K274</strain>
    </source>
</reference>
<protein>
    <recommendedName>
        <fullName evidence="4">Lipoprotein</fullName>
    </recommendedName>
</protein>
<dbReference type="AlphaFoldDB" id="A0A931A837"/>